<accession>A0ABT1U4I7</accession>
<keyword evidence="2" id="KW-1185">Reference proteome</keyword>
<name>A0ABT1U4I7_9GAMM</name>
<protein>
    <submittedName>
        <fullName evidence="1">Uncharacterized protein</fullName>
    </submittedName>
</protein>
<dbReference type="EMBL" id="JANIBK010000042">
    <property type="protein sequence ID" value="MCQ8128762.1"/>
    <property type="molecule type" value="Genomic_DNA"/>
</dbReference>
<gene>
    <name evidence="1" type="ORF">NP596_09845</name>
</gene>
<comment type="caution">
    <text evidence="1">The sequence shown here is derived from an EMBL/GenBank/DDBJ whole genome shotgun (WGS) entry which is preliminary data.</text>
</comment>
<evidence type="ECO:0000313" key="1">
    <source>
        <dbReference type="EMBL" id="MCQ8128762.1"/>
    </source>
</evidence>
<dbReference type="RefSeq" id="WP_256615178.1">
    <property type="nucleotide sequence ID" value="NZ_JANIBK010000042.1"/>
</dbReference>
<proteinExistence type="predicted"/>
<organism evidence="1 2">
    <name type="scientific">Methylomonas rivi</name>
    <dbReference type="NCBI Taxonomy" id="2952226"/>
    <lineage>
        <taxon>Bacteria</taxon>
        <taxon>Pseudomonadati</taxon>
        <taxon>Pseudomonadota</taxon>
        <taxon>Gammaproteobacteria</taxon>
        <taxon>Methylococcales</taxon>
        <taxon>Methylococcaceae</taxon>
        <taxon>Methylomonas</taxon>
    </lineage>
</organism>
<sequence length="57" mass="6226">MSVAIRRCENAGNCLHGELSLDIKRELMDGELFAKWGAGINRDRIVGLQQQVVADAG</sequence>
<evidence type="ECO:0000313" key="2">
    <source>
        <dbReference type="Proteomes" id="UP001524586"/>
    </source>
</evidence>
<reference evidence="1 2" key="1">
    <citation type="submission" date="2022-07" db="EMBL/GenBank/DDBJ databases">
        <title>Methylomonas rivi sp. nov., Methylomonas rosea sp. nov., Methylomonas aureus sp. nov. and Methylomonas subterranea sp. nov., four novel methanotrophs isolated from a freshwater creek and the deep terrestrial subsurface.</title>
        <authorList>
            <person name="Abin C."/>
            <person name="Sankaranarayanan K."/>
            <person name="Garner C."/>
            <person name="Sindelar R."/>
            <person name="Kotary K."/>
            <person name="Garner R."/>
            <person name="Barclay S."/>
            <person name="Lawson P."/>
            <person name="Krumholz L."/>
        </authorList>
    </citation>
    <scope>NUCLEOTIDE SEQUENCE [LARGE SCALE GENOMIC DNA]</scope>
    <source>
        <strain evidence="1 2">WSC-6</strain>
    </source>
</reference>
<dbReference type="Proteomes" id="UP001524586">
    <property type="component" value="Unassembled WGS sequence"/>
</dbReference>